<dbReference type="InterPro" id="IPR007603">
    <property type="entry name" value="Choline_transptr-like"/>
</dbReference>
<dbReference type="GO" id="GO:0015297">
    <property type="term" value="F:antiporter activity"/>
    <property type="evidence" value="ECO:0007669"/>
    <property type="project" value="UniProtKB-KW"/>
</dbReference>
<reference evidence="12" key="2">
    <citation type="submission" date="2025-09" db="UniProtKB">
        <authorList>
            <consortium name="Ensembl"/>
        </authorList>
    </citation>
    <scope>IDENTIFICATION</scope>
</reference>
<dbReference type="AlphaFoldDB" id="A0A3B4AW75"/>
<evidence type="ECO:0000256" key="8">
    <source>
        <dbReference type="ARBA" id="ARBA00023136"/>
    </source>
</evidence>
<keyword evidence="9" id="KW-0325">Glycoprotein</keyword>
<name>A0A3B4AW75_9GOBI</name>
<keyword evidence="6" id="KW-0812">Transmembrane</keyword>
<evidence type="ECO:0000313" key="12">
    <source>
        <dbReference type="Ensembl" id="ENSPMGP00000020586.1"/>
    </source>
</evidence>
<keyword evidence="13" id="KW-1185">Reference proteome</keyword>
<accession>A0A3B4AW75</accession>
<proteinExistence type="inferred from homology"/>
<evidence type="ECO:0000256" key="6">
    <source>
        <dbReference type="ARBA" id="ARBA00022692"/>
    </source>
</evidence>
<evidence type="ECO:0000256" key="9">
    <source>
        <dbReference type="ARBA" id="ARBA00023180"/>
    </source>
</evidence>
<evidence type="ECO:0000256" key="7">
    <source>
        <dbReference type="ARBA" id="ARBA00022989"/>
    </source>
</evidence>
<evidence type="ECO:0000256" key="1">
    <source>
        <dbReference type="ARBA" id="ARBA00004651"/>
    </source>
</evidence>
<evidence type="ECO:0000256" key="3">
    <source>
        <dbReference type="ARBA" id="ARBA00022448"/>
    </source>
</evidence>
<protein>
    <submittedName>
        <fullName evidence="12">Uncharacterized protein</fullName>
    </submittedName>
</protein>
<comment type="catalytic activity">
    <reaction evidence="10">
        <text>choline(out) + n H(+)(in) = choline(in) + n H(+)(out)</text>
        <dbReference type="Rhea" id="RHEA:75463"/>
        <dbReference type="ChEBI" id="CHEBI:15354"/>
        <dbReference type="ChEBI" id="CHEBI:15378"/>
    </reaction>
</comment>
<dbReference type="STRING" id="409849.ENSPMGP00000020586"/>
<keyword evidence="8" id="KW-0472">Membrane</keyword>
<dbReference type="GO" id="GO:0005886">
    <property type="term" value="C:plasma membrane"/>
    <property type="evidence" value="ECO:0007669"/>
    <property type="project" value="UniProtKB-SubCell"/>
</dbReference>
<keyword evidence="4" id="KW-0050">Antiport</keyword>
<keyword evidence="3" id="KW-0813">Transport</keyword>
<comment type="similarity">
    <text evidence="2">Belongs to the CTL (choline transporter-like) family.</text>
</comment>
<evidence type="ECO:0000313" key="13">
    <source>
        <dbReference type="Proteomes" id="UP000261520"/>
    </source>
</evidence>
<dbReference type="PANTHER" id="PTHR12385">
    <property type="entry name" value="CHOLINE TRANSPORTER-LIKE (SLC FAMILY 44)"/>
    <property type="match status" value="1"/>
</dbReference>
<keyword evidence="7" id="KW-1133">Transmembrane helix</keyword>
<dbReference type="PANTHER" id="PTHR12385:SF42">
    <property type="entry name" value="CHOLINE TRANSPORTER-LIKE PROTEIN 5"/>
    <property type="match status" value="1"/>
</dbReference>
<evidence type="ECO:0000256" key="11">
    <source>
        <dbReference type="ARBA" id="ARBA00037726"/>
    </source>
</evidence>
<comment type="function">
    <text evidence="11">Choline/H+ antiporter.</text>
</comment>
<organism evidence="12 13">
    <name type="scientific">Periophthalmus magnuspinnatus</name>
    <dbReference type="NCBI Taxonomy" id="409849"/>
    <lineage>
        <taxon>Eukaryota</taxon>
        <taxon>Metazoa</taxon>
        <taxon>Chordata</taxon>
        <taxon>Craniata</taxon>
        <taxon>Vertebrata</taxon>
        <taxon>Euteleostomi</taxon>
        <taxon>Actinopterygii</taxon>
        <taxon>Neopterygii</taxon>
        <taxon>Teleostei</taxon>
        <taxon>Neoteleostei</taxon>
        <taxon>Acanthomorphata</taxon>
        <taxon>Gobiaria</taxon>
        <taxon>Gobiiformes</taxon>
        <taxon>Gobioidei</taxon>
        <taxon>Gobiidae</taxon>
        <taxon>Oxudercinae</taxon>
        <taxon>Periophthalmus</taxon>
    </lineage>
</organism>
<dbReference type="Ensembl" id="ENSPMGT00000021938.1">
    <property type="protein sequence ID" value="ENSPMGP00000020586.1"/>
    <property type="gene ID" value="ENSPMGG00000016664.1"/>
</dbReference>
<comment type="subcellular location">
    <subcellularLocation>
        <location evidence="1">Cell membrane</location>
        <topology evidence="1">Multi-pass membrane protein</topology>
    </subcellularLocation>
</comment>
<reference evidence="12" key="1">
    <citation type="submission" date="2025-08" db="UniProtKB">
        <authorList>
            <consortium name="Ensembl"/>
        </authorList>
    </citation>
    <scope>IDENTIFICATION</scope>
</reference>
<dbReference type="Proteomes" id="UP000261520">
    <property type="component" value="Unplaced"/>
</dbReference>
<keyword evidence="5" id="KW-1003">Cell membrane</keyword>
<evidence type="ECO:0000256" key="5">
    <source>
        <dbReference type="ARBA" id="ARBA00022475"/>
    </source>
</evidence>
<sequence length="64" mass="6918">MSATNTPPFVRSCTDVACCFIFIIVIIGYIALGTVAWSFGDPRKVVYPTDSRGQFCGQKGIPNS</sequence>
<evidence type="ECO:0000256" key="10">
    <source>
        <dbReference type="ARBA" id="ARBA00035093"/>
    </source>
</evidence>
<evidence type="ECO:0000256" key="4">
    <source>
        <dbReference type="ARBA" id="ARBA00022449"/>
    </source>
</evidence>
<evidence type="ECO:0000256" key="2">
    <source>
        <dbReference type="ARBA" id="ARBA00007168"/>
    </source>
</evidence>